<evidence type="ECO:0000313" key="10">
    <source>
        <dbReference type="Proteomes" id="UP001597492"/>
    </source>
</evidence>
<keyword evidence="3" id="KW-0573">Peptidoglycan synthesis</keyword>
<dbReference type="Pfam" id="PF08245">
    <property type="entry name" value="Mur_ligase_M"/>
    <property type="match status" value="1"/>
</dbReference>
<dbReference type="PANTHER" id="PTHR23135:SF4">
    <property type="entry name" value="UDP-N-ACETYLMURAMOYL-L-ALANYL-D-GLUTAMATE--2,6-DIAMINOPIMELATE LIGASE MURE HOMOLOG, CHLOROPLASTIC"/>
    <property type="match status" value="1"/>
</dbReference>
<evidence type="ECO:0000256" key="4">
    <source>
        <dbReference type="ARBA" id="ARBA00023306"/>
    </source>
</evidence>
<name>A0ABW5UZ87_9MICO</name>
<evidence type="ECO:0000259" key="7">
    <source>
        <dbReference type="Pfam" id="PF02875"/>
    </source>
</evidence>
<organism evidence="9 10">
    <name type="scientific">Gulosibacter faecalis</name>
    <dbReference type="NCBI Taxonomy" id="272240"/>
    <lineage>
        <taxon>Bacteria</taxon>
        <taxon>Bacillati</taxon>
        <taxon>Actinomycetota</taxon>
        <taxon>Actinomycetes</taxon>
        <taxon>Micrococcales</taxon>
        <taxon>Microbacteriaceae</taxon>
        <taxon>Gulosibacter</taxon>
    </lineage>
</organism>
<evidence type="ECO:0000313" key="9">
    <source>
        <dbReference type="EMBL" id="MFD2759023.1"/>
    </source>
</evidence>
<feature type="domain" description="Mur ligase central" evidence="8">
    <location>
        <begin position="126"/>
        <end position="322"/>
    </location>
</feature>
<dbReference type="Pfam" id="PF01225">
    <property type="entry name" value="Mur_ligase"/>
    <property type="match status" value="1"/>
</dbReference>
<evidence type="ECO:0000256" key="3">
    <source>
        <dbReference type="ARBA" id="ARBA00022984"/>
    </source>
</evidence>
<dbReference type="SUPFAM" id="SSF53244">
    <property type="entry name" value="MurD-like peptide ligases, peptide-binding domain"/>
    <property type="match status" value="1"/>
</dbReference>
<dbReference type="Gene3D" id="3.40.1190.10">
    <property type="entry name" value="Mur-like, catalytic domain"/>
    <property type="match status" value="1"/>
</dbReference>
<feature type="domain" description="Mur ligase C-terminal" evidence="7">
    <location>
        <begin position="349"/>
        <end position="453"/>
    </location>
</feature>
<dbReference type="Gene3D" id="3.40.1390.10">
    <property type="entry name" value="MurE/MurF, N-terminal domain"/>
    <property type="match status" value="1"/>
</dbReference>
<gene>
    <name evidence="9" type="ORF">ACFSW7_11620</name>
</gene>
<dbReference type="RefSeq" id="WP_187325713.1">
    <property type="nucleotide sequence ID" value="NZ_JBHUNE010000008.1"/>
</dbReference>
<keyword evidence="9" id="KW-0436">Ligase</keyword>
<dbReference type="PANTHER" id="PTHR23135">
    <property type="entry name" value="MUR LIGASE FAMILY MEMBER"/>
    <property type="match status" value="1"/>
</dbReference>
<evidence type="ECO:0000256" key="2">
    <source>
        <dbReference type="ARBA" id="ARBA00022960"/>
    </source>
</evidence>
<feature type="domain" description="Mur ligase N-terminal catalytic" evidence="6">
    <location>
        <begin position="38"/>
        <end position="111"/>
    </location>
</feature>
<dbReference type="InterPro" id="IPR036615">
    <property type="entry name" value="Mur_ligase_C_dom_sf"/>
</dbReference>
<accession>A0ABW5UZ87</accession>
<dbReference type="InterPro" id="IPR000713">
    <property type="entry name" value="Mur_ligase_N"/>
</dbReference>
<keyword evidence="4" id="KW-0131">Cell cycle</keyword>
<dbReference type="Proteomes" id="UP001597492">
    <property type="component" value="Unassembled WGS sequence"/>
</dbReference>
<sequence length="476" mass="50230">MPTDSIRPHHAAARILSEMCAEFGLEEPEGDDLESIEVTGVSSDHQHVESGDIFVAIPGERTHGANFVADAVESGAVAVLTDPAGRVVAAEASVPVLVVDDPRLALGHVARWVYRTDPEAPRLFGVAGSVGKTSVTFLIADLFERLGVAAGLSSSAGRRTGESRVASTLTTPEADDLHALIARMREVGERVAAIEISSHALGGERLAGLEFEVVGPLNFAADRHDAEAFVEAERDLVDPELARRAVINVDSEAGRRLVEAARIPVATLSSQPDSDADWIVEWHSDDQGTRFEVRGHDDRVVRSHTTKPGALAALNAASAIVMVVEGGWATEQIQDALDRTDGFDVRIPGRLERVAARDGAPAVYIDGDDSAAAVRTALTSLRAHTPGRLSIVVGDGQAFGADAASVAHELADRVLVGGGDEPATAQALQQALADADADDTVLFLEARADALRHLDDDKITDPTLELARDALSDAGW</sequence>
<evidence type="ECO:0000256" key="1">
    <source>
        <dbReference type="ARBA" id="ARBA00022618"/>
    </source>
</evidence>
<keyword evidence="10" id="KW-1185">Reference proteome</keyword>
<keyword evidence="5" id="KW-0961">Cell wall biogenesis/degradation</keyword>
<dbReference type="InterPro" id="IPR004101">
    <property type="entry name" value="Mur_ligase_C"/>
</dbReference>
<reference evidence="10" key="1">
    <citation type="journal article" date="2019" name="Int. J. Syst. Evol. Microbiol.">
        <title>The Global Catalogue of Microorganisms (GCM) 10K type strain sequencing project: providing services to taxonomists for standard genome sequencing and annotation.</title>
        <authorList>
            <consortium name="The Broad Institute Genomics Platform"/>
            <consortium name="The Broad Institute Genome Sequencing Center for Infectious Disease"/>
            <person name="Wu L."/>
            <person name="Ma J."/>
        </authorList>
    </citation>
    <scope>NUCLEOTIDE SEQUENCE [LARGE SCALE GENOMIC DNA]</scope>
    <source>
        <strain evidence="10">TISTR 1514</strain>
    </source>
</reference>
<dbReference type="InterPro" id="IPR035911">
    <property type="entry name" value="MurE/MurF_N"/>
</dbReference>
<evidence type="ECO:0000259" key="6">
    <source>
        <dbReference type="Pfam" id="PF01225"/>
    </source>
</evidence>
<dbReference type="SUPFAM" id="SSF63418">
    <property type="entry name" value="MurE/MurF N-terminal domain"/>
    <property type="match status" value="1"/>
</dbReference>
<dbReference type="EMBL" id="JBHUNE010000008">
    <property type="protein sequence ID" value="MFD2759023.1"/>
    <property type="molecule type" value="Genomic_DNA"/>
</dbReference>
<keyword evidence="2" id="KW-0133">Cell shape</keyword>
<dbReference type="InterPro" id="IPR013221">
    <property type="entry name" value="Mur_ligase_cen"/>
</dbReference>
<dbReference type="GO" id="GO:0016874">
    <property type="term" value="F:ligase activity"/>
    <property type="evidence" value="ECO:0007669"/>
    <property type="project" value="UniProtKB-KW"/>
</dbReference>
<dbReference type="InterPro" id="IPR036565">
    <property type="entry name" value="Mur-like_cat_sf"/>
</dbReference>
<keyword evidence="1" id="KW-0132">Cell division</keyword>
<evidence type="ECO:0000256" key="5">
    <source>
        <dbReference type="ARBA" id="ARBA00023316"/>
    </source>
</evidence>
<dbReference type="Pfam" id="PF02875">
    <property type="entry name" value="Mur_ligase_C"/>
    <property type="match status" value="1"/>
</dbReference>
<proteinExistence type="predicted"/>
<dbReference type="SUPFAM" id="SSF53623">
    <property type="entry name" value="MurD-like peptide ligases, catalytic domain"/>
    <property type="match status" value="1"/>
</dbReference>
<evidence type="ECO:0000259" key="8">
    <source>
        <dbReference type="Pfam" id="PF08245"/>
    </source>
</evidence>
<protein>
    <submittedName>
        <fullName evidence="9">Mur ligase family protein</fullName>
    </submittedName>
</protein>
<comment type="caution">
    <text evidence="9">The sequence shown here is derived from an EMBL/GenBank/DDBJ whole genome shotgun (WGS) entry which is preliminary data.</text>
</comment>